<dbReference type="InterPro" id="IPR017853">
    <property type="entry name" value="GH"/>
</dbReference>
<organism evidence="2 3">
    <name type="scientific">Kribbella aluminosa</name>
    <dbReference type="NCBI Taxonomy" id="416017"/>
    <lineage>
        <taxon>Bacteria</taxon>
        <taxon>Bacillati</taxon>
        <taxon>Actinomycetota</taxon>
        <taxon>Actinomycetes</taxon>
        <taxon>Propionibacteriales</taxon>
        <taxon>Kribbellaceae</taxon>
        <taxon>Kribbella</taxon>
    </lineage>
</organism>
<name>A0ABS4UFW4_9ACTN</name>
<gene>
    <name evidence="2" type="ORF">JOF29_001617</name>
</gene>
<dbReference type="Gene3D" id="3.20.20.80">
    <property type="entry name" value="Glycosidases"/>
    <property type="match status" value="1"/>
</dbReference>
<dbReference type="InterPro" id="IPR006311">
    <property type="entry name" value="TAT_signal"/>
</dbReference>
<dbReference type="SUPFAM" id="SSF49344">
    <property type="entry name" value="CBD9-like"/>
    <property type="match status" value="1"/>
</dbReference>
<keyword evidence="1" id="KW-0732">Signal</keyword>
<reference evidence="2 3" key="1">
    <citation type="submission" date="2021-03" db="EMBL/GenBank/DDBJ databases">
        <title>Sequencing the genomes of 1000 actinobacteria strains.</title>
        <authorList>
            <person name="Klenk H.-P."/>
        </authorList>
    </citation>
    <scope>NUCLEOTIDE SEQUENCE [LARGE SCALE GENOMIC DNA]</scope>
    <source>
        <strain evidence="2 3">DSM 18824</strain>
    </source>
</reference>
<dbReference type="EMBL" id="JAGINT010000001">
    <property type="protein sequence ID" value="MBP2350534.1"/>
    <property type="molecule type" value="Genomic_DNA"/>
</dbReference>
<keyword evidence="3" id="KW-1185">Reference proteome</keyword>
<feature type="signal peptide" evidence="1">
    <location>
        <begin position="1"/>
        <end position="28"/>
    </location>
</feature>
<dbReference type="RefSeq" id="WP_209693578.1">
    <property type="nucleotide sequence ID" value="NZ_BAAAVU010000011.1"/>
</dbReference>
<comment type="caution">
    <text evidence="2">The sequence shown here is derived from an EMBL/GenBank/DDBJ whole genome shotgun (WGS) entry which is preliminary data.</text>
</comment>
<dbReference type="PROSITE" id="PS51318">
    <property type="entry name" value="TAT"/>
    <property type="match status" value="1"/>
</dbReference>
<protein>
    <submittedName>
        <fullName evidence="2">Uncharacterized protein</fullName>
    </submittedName>
</protein>
<feature type="chain" id="PRO_5045875226" evidence="1">
    <location>
        <begin position="29"/>
        <end position="920"/>
    </location>
</feature>
<sequence>MQPQTTRRRWTAYAGLAAAALFAGTLSAIPGAGPAAAATAALQLTNPLLVFDQGTASVTLTSDQASASYQVSDEAGVIVATGTVAVSGGAGAINLNALGPGYYKLSVTAGSGTTATTVPTTFAVLGAFAQGASRQDQRFGMDMHFGHQPNDPTLFALLGRLGFTYTRTDQSWNPVEVTPGTYTWSNYVTDKDVPVAKQNGITTLLISAYNNKNYDGGVTPYTQAGWDAYGRYTNGIFEHFGQFTKDIEIYNEFNGGFDTATACNHTLSDKVRCYLGLLKAAHQSVKVDGGHADANLIGPVAAGIDQPWITGLLDGGALSYIDTFSFHTYAGSNPETAYANVPWLKQQIRNHNGGKDMPLWITETGQTVMTGLATEADQADFAIRLPVLAFASGIDKYFWYDLLNDGSDPTNKEHNFGQLKQPTTGVVAQAPKPSLVTQATILRQIGGMALAGSDGLAAPAYSYRFGSGSNTTRVMWATTPTTVQVSATGPVTVTDEYGRVSTYTPVNGSVPLDLDKHPIFVRGATSSAAIRAVKAVVHPAVTLSVPQTSNTAETIPATITSTTPTARNGTVAGKPFTLRANADGTATATVQVPTTSQTGSRALIANVGLGPRPTTRLTAETSVRPATEVTTTPAIASTNPQHNQLKVTITNNRRAASVPVSSVYWQLNDGTAYLGRGTVAAVPDIPAGQSATITIDVPAVPAWEKRWFFDRVTTGDGAQVTSQGWTGWNPIEPAGSSNVPPINLGTQVARTYPGGYGGATDLSGTLKPSYTSDALVLTADVTDNMQYQPNSDPSLMWSADSIQFAVTPHLPGLSNQRVELGAALLPTGPAVYTWSPPPGQSTGPTTGAKTAVTRSGTVTHYEITVPWTSLGLPGAPADGFGLSVLINDNDGTARNWAAWGDGIASTKSAMLLRPVQLVTN</sequence>
<dbReference type="Proteomes" id="UP000755585">
    <property type="component" value="Unassembled WGS sequence"/>
</dbReference>
<dbReference type="SUPFAM" id="SSF51445">
    <property type="entry name" value="(Trans)glycosidases"/>
    <property type="match status" value="1"/>
</dbReference>
<evidence type="ECO:0000256" key="1">
    <source>
        <dbReference type="SAM" id="SignalP"/>
    </source>
</evidence>
<evidence type="ECO:0000313" key="3">
    <source>
        <dbReference type="Proteomes" id="UP000755585"/>
    </source>
</evidence>
<dbReference type="Gene3D" id="2.60.40.1190">
    <property type="match status" value="1"/>
</dbReference>
<accession>A0ABS4UFW4</accession>
<evidence type="ECO:0000313" key="2">
    <source>
        <dbReference type="EMBL" id="MBP2350534.1"/>
    </source>
</evidence>
<proteinExistence type="predicted"/>